<gene>
    <name evidence="1" type="ORF">METZ01_LOCUS61923</name>
</gene>
<name>A0A381T005_9ZZZZ</name>
<proteinExistence type="predicted"/>
<sequence>MFTHGMASDLIPKDNVKHSFLLAKLEKQKAATVSAGALSGNCQLGIQRGWN</sequence>
<protein>
    <submittedName>
        <fullName evidence="1">Uncharacterized protein</fullName>
    </submittedName>
</protein>
<reference evidence="1" key="1">
    <citation type="submission" date="2018-05" db="EMBL/GenBank/DDBJ databases">
        <authorList>
            <person name="Lanie J.A."/>
            <person name="Ng W.-L."/>
            <person name="Kazmierczak K.M."/>
            <person name="Andrzejewski T.M."/>
            <person name="Davidsen T.M."/>
            <person name="Wayne K.J."/>
            <person name="Tettelin H."/>
            <person name="Glass J.I."/>
            <person name="Rusch D."/>
            <person name="Podicherti R."/>
            <person name="Tsui H.-C.T."/>
            <person name="Winkler M.E."/>
        </authorList>
    </citation>
    <scope>NUCLEOTIDE SEQUENCE</scope>
</reference>
<dbReference type="EMBL" id="UINC01003765">
    <property type="protein sequence ID" value="SVA09069.1"/>
    <property type="molecule type" value="Genomic_DNA"/>
</dbReference>
<dbReference type="AlphaFoldDB" id="A0A381T005"/>
<evidence type="ECO:0000313" key="1">
    <source>
        <dbReference type="EMBL" id="SVA09069.1"/>
    </source>
</evidence>
<accession>A0A381T005</accession>
<organism evidence="1">
    <name type="scientific">marine metagenome</name>
    <dbReference type="NCBI Taxonomy" id="408172"/>
    <lineage>
        <taxon>unclassified sequences</taxon>
        <taxon>metagenomes</taxon>
        <taxon>ecological metagenomes</taxon>
    </lineage>
</organism>